<evidence type="ECO:0000256" key="3">
    <source>
        <dbReference type="SAM" id="MobiDB-lite"/>
    </source>
</evidence>
<accession>A0A0S3T5I8</accession>
<evidence type="ECO:0000313" key="6">
    <source>
        <dbReference type="Proteomes" id="UP000291084"/>
    </source>
</evidence>
<name>A0A0S3T5I8_PHAAN</name>
<dbReference type="AlphaFoldDB" id="A0A0S3T5I8"/>
<dbReference type="InterPro" id="IPR045058">
    <property type="entry name" value="GIMA/IAN/Toc"/>
</dbReference>
<feature type="compositionally biased region" description="Polar residues" evidence="3">
    <location>
        <begin position="114"/>
        <end position="123"/>
    </location>
</feature>
<sequence length="123" mass="13458">MEGKEAEEGKEMLLLHSSDLQSFTGLFDLSSGSEYVRKKIVKCIDLAKDGIHAAILVFSVRTRFTEGQETALFGSKIVDYMIVFFTGGDDLEESKESLGDYLGRESPKALETSDPANPTSTAI</sequence>
<keyword evidence="2" id="KW-0342">GTP-binding</keyword>
<evidence type="ECO:0000256" key="2">
    <source>
        <dbReference type="ARBA" id="ARBA00023134"/>
    </source>
</evidence>
<evidence type="ECO:0000313" key="5">
    <source>
        <dbReference type="EMBL" id="BAU00332.1"/>
    </source>
</evidence>
<dbReference type="EMBL" id="AP015043">
    <property type="protein sequence ID" value="BAU00332.1"/>
    <property type="molecule type" value="Genomic_DNA"/>
</dbReference>
<gene>
    <name evidence="5" type="primary">Vigan.10G191800</name>
    <name evidence="5" type="ORF">VIGAN_10191800</name>
</gene>
<dbReference type="PANTHER" id="PTHR10903:SF184">
    <property type="entry name" value="GTP-BINDING PROTEIN A"/>
    <property type="match status" value="1"/>
</dbReference>
<protein>
    <recommendedName>
        <fullName evidence="4">AIG1-type G domain-containing protein</fullName>
    </recommendedName>
</protein>
<feature type="region of interest" description="Disordered" evidence="3">
    <location>
        <begin position="96"/>
        <end position="123"/>
    </location>
</feature>
<organism evidence="5 6">
    <name type="scientific">Vigna angularis var. angularis</name>
    <dbReference type="NCBI Taxonomy" id="157739"/>
    <lineage>
        <taxon>Eukaryota</taxon>
        <taxon>Viridiplantae</taxon>
        <taxon>Streptophyta</taxon>
        <taxon>Embryophyta</taxon>
        <taxon>Tracheophyta</taxon>
        <taxon>Spermatophyta</taxon>
        <taxon>Magnoliopsida</taxon>
        <taxon>eudicotyledons</taxon>
        <taxon>Gunneridae</taxon>
        <taxon>Pentapetalae</taxon>
        <taxon>rosids</taxon>
        <taxon>fabids</taxon>
        <taxon>Fabales</taxon>
        <taxon>Fabaceae</taxon>
        <taxon>Papilionoideae</taxon>
        <taxon>50 kb inversion clade</taxon>
        <taxon>NPAAA clade</taxon>
        <taxon>indigoferoid/millettioid clade</taxon>
        <taxon>Phaseoleae</taxon>
        <taxon>Vigna</taxon>
    </lineage>
</organism>
<proteinExistence type="predicted"/>
<feature type="domain" description="AIG1-type G" evidence="4">
    <location>
        <begin position="25"/>
        <end position="111"/>
    </location>
</feature>
<evidence type="ECO:0000259" key="4">
    <source>
        <dbReference type="Pfam" id="PF04548"/>
    </source>
</evidence>
<evidence type="ECO:0000256" key="1">
    <source>
        <dbReference type="ARBA" id="ARBA00022741"/>
    </source>
</evidence>
<feature type="compositionally biased region" description="Basic and acidic residues" evidence="3">
    <location>
        <begin position="96"/>
        <end position="108"/>
    </location>
</feature>
<dbReference type="InterPro" id="IPR006703">
    <property type="entry name" value="G_AIG1"/>
</dbReference>
<dbReference type="GO" id="GO:0005525">
    <property type="term" value="F:GTP binding"/>
    <property type="evidence" value="ECO:0007669"/>
    <property type="project" value="UniProtKB-KW"/>
</dbReference>
<reference evidence="5 6" key="1">
    <citation type="journal article" date="2015" name="Sci. Rep.">
        <title>The power of single molecule real-time sequencing technology in the de novo assembly of a eukaryotic genome.</title>
        <authorList>
            <person name="Sakai H."/>
            <person name="Naito K."/>
            <person name="Ogiso-Tanaka E."/>
            <person name="Takahashi Y."/>
            <person name="Iseki K."/>
            <person name="Muto C."/>
            <person name="Satou K."/>
            <person name="Teruya K."/>
            <person name="Shiroma A."/>
            <person name="Shimoji M."/>
            <person name="Hirano T."/>
            <person name="Itoh T."/>
            <person name="Kaga A."/>
            <person name="Tomooka N."/>
        </authorList>
    </citation>
    <scope>NUCLEOTIDE SEQUENCE [LARGE SCALE GENOMIC DNA]</scope>
    <source>
        <strain evidence="6">cv. Shumari</strain>
    </source>
</reference>
<dbReference type="PANTHER" id="PTHR10903">
    <property type="entry name" value="GTPASE, IMAP FAMILY MEMBER-RELATED"/>
    <property type="match status" value="1"/>
</dbReference>
<dbReference type="Pfam" id="PF04548">
    <property type="entry name" value="AIG1"/>
    <property type="match status" value="1"/>
</dbReference>
<dbReference type="Proteomes" id="UP000291084">
    <property type="component" value="Chromosome 10"/>
</dbReference>
<keyword evidence="1" id="KW-0547">Nucleotide-binding</keyword>
<dbReference type="InterPro" id="IPR027417">
    <property type="entry name" value="P-loop_NTPase"/>
</dbReference>
<keyword evidence="6" id="KW-1185">Reference proteome</keyword>
<dbReference type="Gene3D" id="3.40.50.300">
    <property type="entry name" value="P-loop containing nucleotide triphosphate hydrolases"/>
    <property type="match status" value="1"/>
</dbReference>